<dbReference type="EMBL" id="CDMZ01003910">
    <property type="protein sequence ID" value="CEM48032.1"/>
    <property type="molecule type" value="Genomic_DNA"/>
</dbReference>
<feature type="region of interest" description="Disordered" evidence="1">
    <location>
        <begin position="462"/>
        <end position="521"/>
    </location>
</feature>
<feature type="compositionally biased region" description="Polar residues" evidence="1">
    <location>
        <begin position="481"/>
        <end position="500"/>
    </location>
</feature>
<protein>
    <submittedName>
        <fullName evidence="2">Uncharacterized protein</fullName>
    </submittedName>
</protein>
<dbReference type="AlphaFoldDB" id="A0A0G4HUC8"/>
<feature type="compositionally biased region" description="Low complexity" evidence="1">
    <location>
        <begin position="551"/>
        <end position="561"/>
    </location>
</feature>
<name>A0A0G4HUC8_9ALVE</name>
<reference evidence="2" key="1">
    <citation type="submission" date="2014-11" db="EMBL/GenBank/DDBJ databases">
        <authorList>
            <person name="Otto D Thomas"/>
            <person name="Naeem Raeece"/>
        </authorList>
    </citation>
    <scope>NUCLEOTIDE SEQUENCE</scope>
</reference>
<feature type="compositionally biased region" description="Pro residues" evidence="1">
    <location>
        <begin position="501"/>
        <end position="516"/>
    </location>
</feature>
<sequence length="788" mass="84728">MLHQMILRQQETIDELKASQQLPPGNPVSVPCTFKNSERAGTSARLYHTQTDGVLRGRDAARGASLVRTRQSEVEPCAVSDANTREVEALRQEVASLRASLKSKASFEDLKKVAAVVDRKASVDQLWALKDHVSKKASESTGHFSSLLAETEARVSKTDLETLFPRLAGRWVRSDASGFGVLECGAVPSEGVETGPVHLATARYALNQSRAAVDGLTGVIQVQSQETEKTRGEVAALRSEVLEMREKLICLTGAGGEGVEDGNGGLVSVVSVRRELERLRNDARAGHECLETAVAEVSRETETALQRAKEAPTVQEVQTVLDAAKQSLADALRVGVDMVARQGSVEMEKRFEAMRDELTETAAERERKREGNHNSEPRTSPQTPSPQIKSNGVSMESKGACGNRDANPREIGDGKEKPNTVAPLPSVADALICRVASLEKETSRLRKHATLLEQHMKDTTGLVEPLLSPSPPQIHIRPPNMETTSSSNNSRAPETSTTREPNPPASARPHTHPIPPSGTSILPEGVWLSSEVRRLSPPSLSPFLSDLGVFQSPSSHSSALSPRAMPQHGGDCEPLTSGGRSARVSPSASAFHPHRGDRLSASPCTVWEIVLGAEALNMGTPPAFSFVKGPGVPSPSVRVLSCGLFEAEAAVFAEQKTGLTAAILAGIKERLVLVVCLDSLPVLFSELRQETVSLESEERRSDVATPPKAHPTELTSRAACTRGRAPRISVRGLVRIPQTRSSFSLRLVLWPSVEKTRDGGSGFTPACGWLSRGNLGAVLKLRRLHTSV</sequence>
<evidence type="ECO:0000256" key="1">
    <source>
        <dbReference type="SAM" id="MobiDB-lite"/>
    </source>
</evidence>
<feature type="region of interest" description="Disordered" evidence="1">
    <location>
        <begin position="362"/>
        <end position="422"/>
    </location>
</feature>
<organism evidence="2">
    <name type="scientific">Chromera velia CCMP2878</name>
    <dbReference type="NCBI Taxonomy" id="1169474"/>
    <lineage>
        <taxon>Eukaryota</taxon>
        <taxon>Sar</taxon>
        <taxon>Alveolata</taxon>
        <taxon>Colpodellida</taxon>
        <taxon>Chromeraceae</taxon>
        <taxon>Chromera</taxon>
    </lineage>
</organism>
<dbReference type="VEuPathDB" id="CryptoDB:Cvel_8630"/>
<feature type="region of interest" description="Disordered" evidence="1">
    <location>
        <begin position="551"/>
        <end position="596"/>
    </location>
</feature>
<proteinExistence type="predicted"/>
<accession>A0A0G4HUC8</accession>
<evidence type="ECO:0000313" key="2">
    <source>
        <dbReference type="EMBL" id="CEM48032.1"/>
    </source>
</evidence>
<gene>
    <name evidence="2" type="ORF">Cvel_8630</name>
</gene>
<feature type="compositionally biased region" description="Basic and acidic residues" evidence="1">
    <location>
        <begin position="362"/>
        <end position="376"/>
    </location>
</feature>
<feature type="compositionally biased region" description="Basic and acidic residues" evidence="1">
    <location>
        <begin position="406"/>
        <end position="418"/>
    </location>
</feature>
<feature type="compositionally biased region" description="Polar residues" evidence="1">
    <location>
        <begin position="377"/>
        <end position="394"/>
    </location>
</feature>